<comment type="subcellular location">
    <subcellularLocation>
        <location evidence="2">Cell membrane</location>
        <topology evidence="2">Multi-pass membrane protein</topology>
    </subcellularLocation>
</comment>
<dbReference type="CDD" id="cd00075">
    <property type="entry name" value="HATPase"/>
    <property type="match status" value="1"/>
</dbReference>
<evidence type="ECO:0000256" key="9">
    <source>
        <dbReference type="ARBA" id="ARBA00023012"/>
    </source>
</evidence>
<dbReference type="GO" id="GO:0016036">
    <property type="term" value="P:cellular response to phosphate starvation"/>
    <property type="evidence" value="ECO:0007669"/>
    <property type="project" value="TreeGrafter"/>
</dbReference>
<comment type="catalytic activity">
    <reaction evidence="1">
        <text>ATP + protein L-histidine = ADP + protein N-phospho-L-histidine.</text>
        <dbReference type="EC" id="2.7.13.3"/>
    </reaction>
</comment>
<dbReference type="GO" id="GO:0005886">
    <property type="term" value="C:plasma membrane"/>
    <property type="evidence" value="ECO:0007669"/>
    <property type="project" value="UniProtKB-SubCell"/>
</dbReference>
<evidence type="ECO:0000256" key="10">
    <source>
        <dbReference type="ARBA" id="ARBA00023136"/>
    </source>
</evidence>
<dbReference type="SMART" id="SM00387">
    <property type="entry name" value="HATPase_c"/>
    <property type="match status" value="1"/>
</dbReference>
<keyword evidence="11" id="KW-0175">Coiled coil</keyword>
<dbReference type="PANTHER" id="PTHR45453">
    <property type="entry name" value="PHOSPHATE REGULON SENSOR PROTEIN PHOR"/>
    <property type="match status" value="1"/>
</dbReference>
<dbReference type="FunFam" id="3.30.565.10:FF:000006">
    <property type="entry name" value="Sensor histidine kinase WalK"/>
    <property type="match status" value="1"/>
</dbReference>
<feature type="transmembrane region" description="Helical" evidence="12">
    <location>
        <begin position="211"/>
        <end position="230"/>
    </location>
</feature>
<name>A0A841U8K4_9BACL</name>
<sequence>MIGKIIKATGRTYLIPLWIAWIGLVALTGCSPSESKPLPRAEDGVLDLRDRPFEANGVLPLEGEWAFEWRGDGQDSPVRSKLEVPRTWGGAELDEGVKLSDQGRGVYKLTILHKPEKAMLAVRLPNISTSYDLYVDGERALSRGRPGAEAGEARPYQLPATVYFDGGRDRTELTLDVSNFDHRRGGIRTELIMGTAEQIQKLEFNQQAQEMIVFGCLIMIGLYHMGLYVLRRKESTNLFFALLCLFVACRMGVIGEGMFFRWLPGLTWTAGARLEYTSFALSALFGFAYYQRMYPNEIAKGWLLASRIGGAALLLASWLLPVLHVSSHIAFYQAYVLILSARTLAGLMAAWYRKREGARLALVGVAGLVATIVNDIFFYNGWWRSYDLVSFGLLFLILLNSFAISLRFSRTFVRAEQMSAELKEWNLRLEERIAERTEELRRSYAELEESKIGLERMEQSRRQLVSNISHDLRTPMTLIQGYLEALRDGVISDPKQRDSTIRSMLTKVEGLNGLIQDLFELSMLEARRAPMAYETVRLTDWLRRLTDEYEPELKEKGIEFVGYGEGEDFGRGAVRIDEHRMDRVFANLIYNAVKYTPKGGRIALSFAVDARRRTVQAKVSDTGSGIHPDDLPHIFERFYKNDKARHSSSGGSGLGLSIAKEIVEMHDGRLTAENGEKGGSVFIITLPLHAAANPEVS</sequence>
<evidence type="ECO:0000256" key="5">
    <source>
        <dbReference type="ARBA" id="ARBA00022679"/>
    </source>
</evidence>
<keyword evidence="12" id="KW-0812">Transmembrane</keyword>
<keyword evidence="7" id="KW-0418">Kinase</keyword>
<evidence type="ECO:0000256" key="4">
    <source>
        <dbReference type="ARBA" id="ARBA00022553"/>
    </source>
</evidence>
<dbReference type="SUPFAM" id="SSF55874">
    <property type="entry name" value="ATPase domain of HSP90 chaperone/DNA topoisomerase II/histidine kinase"/>
    <property type="match status" value="1"/>
</dbReference>
<keyword evidence="9" id="KW-0902">Two-component regulatory system</keyword>
<dbReference type="Gene3D" id="1.10.287.130">
    <property type="match status" value="1"/>
</dbReference>
<reference evidence="14 15" key="1">
    <citation type="submission" date="2020-08" db="EMBL/GenBank/DDBJ databases">
        <title>Cohnella phylogeny.</title>
        <authorList>
            <person name="Dunlap C."/>
        </authorList>
    </citation>
    <scope>NUCLEOTIDE SEQUENCE [LARGE SCALE GENOMIC DNA]</scope>
    <source>
        <strain evidence="14 15">DSM 25239</strain>
    </source>
</reference>
<evidence type="ECO:0000256" key="6">
    <source>
        <dbReference type="ARBA" id="ARBA00022741"/>
    </source>
</evidence>
<keyword evidence="10 12" id="KW-0472">Membrane</keyword>
<comment type="caution">
    <text evidence="14">The sequence shown here is derived from an EMBL/GenBank/DDBJ whole genome shotgun (WGS) entry which is preliminary data.</text>
</comment>
<dbReference type="PROSITE" id="PS51257">
    <property type="entry name" value="PROKAR_LIPOPROTEIN"/>
    <property type="match status" value="1"/>
</dbReference>
<keyword evidence="4" id="KW-0597">Phosphoprotein</keyword>
<dbReference type="Pfam" id="PF00512">
    <property type="entry name" value="HisKA"/>
    <property type="match status" value="1"/>
</dbReference>
<dbReference type="PRINTS" id="PR00344">
    <property type="entry name" value="BCTRLSENSOR"/>
</dbReference>
<dbReference type="CDD" id="cd00082">
    <property type="entry name" value="HisKA"/>
    <property type="match status" value="1"/>
</dbReference>
<dbReference type="InterPro" id="IPR050351">
    <property type="entry name" value="BphY/WalK/GraS-like"/>
</dbReference>
<dbReference type="GO" id="GO:0005524">
    <property type="term" value="F:ATP binding"/>
    <property type="evidence" value="ECO:0007669"/>
    <property type="project" value="UniProtKB-KW"/>
</dbReference>
<keyword evidence="6" id="KW-0547">Nucleotide-binding</keyword>
<dbReference type="InterPro" id="IPR011623">
    <property type="entry name" value="7TMR_DISM_rcpt_extracell_dom1"/>
</dbReference>
<dbReference type="InterPro" id="IPR004358">
    <property type="entry name" value="Sig_transdc_His_kin-like_C"/>
</dbReference>
<evidence type="ECO:0000256" key="11">
    <source>
        <dbReference type="SAM" id="Coils"/>
    </source>
</evidence>
<dbReference type="InterPro" id="IPR005467">
    <property type="entry name" value="His_kinase_dom"/>
</dbReference>
<evidence type="ECO:0000256" key="12">
    <source>
        <dbReference type="SAM" id="Phobius"/>
    </source>
</evidence>
<evidence type="ECO:0000256" key="7">
    <source>
        <dbReference type="ARBA" id="ARBA00022777"/>
    </source>
</evidence>
<evidence type="ECO:0000256" key="2">
    <source>
        <dbReference type="ARBA" id="ARBA00004651"/>
    </source>
</evidence>
<dbReference type="SUPFAM" id="SSF47384">
    <property type="entry name" value="Homodimeric domain of signal transducing histidine kinase"/>
    <property type="match status" value="1"/>
</dbReference>
<feature type="transmembrane region" description="Helical" evidence="12">
    <location>
        <begin position="302"/>
        <end position="320"/>
    </location>
</feature>
<keyword evidence="8" id="KW-0067">ATP-binding</keyword>
<evidence type="ECO:0000313" key="15">
    <source>
        <dbReference type="Proteomes" id="UP000553776"/>
    </source>
</evidence>
<feature type="transmembrane region" description="Helical" evidence="12">
    <location>
        <begin position="360"/>
        <end position="382"/>
    </location>
</feature>
<dbReference type="GO" id="GO:0004721">
    <property type="term" value="F:phosphoprotein phosphatase activity"/>
    <property type="evidence" value="ECO:0007669"/>
    <property type="project" value="TreeGrafter"/>
</dbReference>
<feature type="transmembrane region" description="Helical" evidence="12">
    <location>
        <begin position="12"/>
        <end position="29"/>
    </location>
</feature>
<evidence type="ECO:0000259" key="13">
    <source>
        <dbReference type="PROSITE" id="PS50109"/>
    </source>
</evidence>
<feature type="coiled-coil region" evidence="11">
    <location>
        <begin position="415"/>
        <end position="457"/>
    </location>
</feature>
<dbReference type="InterPro" id="IPR003594">
    <property type="entry name" value="HATPase_dom"/>
</dbReference>
<evidence type="ECO:0000256" key="1">
    <source>
        <dbReference type="ARBA" id="ARBA00000085"/>
    </source>
</evidence>
<keyword evidence="5" id="KW-0808">Transferase</keyword>
<keyword evidence="12" id="KW-1133">Transmembrane helix</keyword>
<protein>
    <recommendedName>
        <fullName evidence="3">histidine kinase</fullName>
        <ecNumber evidence="3">2.7.13.3</ecNumber>
    </recommendedName>
</protein>
<organism evidence="14 15">
    <name type="scientific">Cohnella xylanilytica</name>
    <dbReference type="NCBI Taxonomy" id="557555"/>
    <lineage>
        <taxon>Bacteria</taxon>
        <taxon>Bacillati</taxon>
        <taxon>Bacillota</taxon>
        <taxon>Bacilli</taxon>
        <taxon>Bacillales</taxon>
        <taxon>Paenibacillaceae</taxon>
        <taxon>Cohnella</taxon>
    </lineage>
</organism>
<dbReference type="Pfam" id="PF07695">
    <property type="entry name" value="7TMR-DISM_7TM"/>
    <property type="match status" value="1"/>
</dbReference>
<dbReference type="PANTHER" id="PTHR45453:SF1">
    <property type="entry name" value="PHOSPHATE REGULON SENSOR PROTEIN PHOR"/>
    <property type="match status" value="1"/>
</dbReference>
<dbReference type="SMART" id="SM00388">
    <property type="entry name" value="HisKA"/>
    <property type="match status" value="1"/>
</dbReference>
<evidence type="ECO:0000256" key="8">
    <source>
        <dbReference type="ARBA" id="ARBA00022840"/>
    </source>
</evidence>
<dbReference type="EC" id="2.7.13.3" evidence="3"/>
<dbReference type="PROSITE" id="PS50109">
    <property type="entry name" value="HIS_KIN"/>
    <property type="match status" value="1"/>
</dbReference>
<keyword evidence="15" id="KW-1185">Reference proteome</keyword>
<dbReference type="Pfam" id="PF02518">
    <property type="entry name" value="HATPase_c"/>
    <property type="match status" value="1"/>
</dbReference>
<dbReference type="RefSeq" id="WP_185138323.1">
    <property type="nucleotide sequence ID" value="NZ_BORM01000002.1"/>
</dbReference>
<feature type="transmembrane region" description="Helical" evidence="12">
    <location>
        <begin position="272"/>
        <end position="290"/>
    </location>
</feature>
<dbReference type="EMBL" id="JACJVR010000090">
    <property type="protein sequence ID" value="MBB6694351.1"/>
    <property type="molecule type" value="Genomic_DNA"/>
</dbReference>
<evidence type="ECO:0000313" key="14">
    <source>
        <dbReference type="EMBL" id="MBB6694351.1"/>
    </source>
</evidence>
<feature type="transmembrane region" description="Helical" evidence="12">
    <location>
        <begin position="388"/>
        <end position="408"/>
    </location>
</feature>
<dbReference type="GO" id="GO:0000155">
    <property type="term" value="F:phosphorelay sensor kinase activity"/>
    <property type="evidence" value="ECO:0007669"/>
    <property type="project" value="InterPro"/>
</dbReference>
<dbReference type="InterPro" id="IPR036097">
    <property type="entry name" value="HisK_dim/P_sf"/>
</dbReference>
<evidence type="ECO:0000256" key="3">
    <source>
        <dbReference type="ARBA" id="ARBA00012438"/>
    </source>
</evidence>
<accession>A0A841U8K4</accession>
<feature type="domain" description="Histidine kinase" evidence="13">
    <location>
        <begin position="467"/>
        <end position="690"/>
    </location>
</feature>
<dbReference type="Gene3D" id="3.30.565.10">
    <property type="entry name" value="Histidine kinase-like ATPase, C-terminal domain"/>
    <property type="match status" value="1"/>
</dbReference>
<dbReference type="FunFam" id="1.10.287.130:FF:000001">
    <property type="entry name" value="Two-component sensor histidine kinase"/>
    <property type="match status" value="1"/>
</dbReference>
<gene>
    <name evidence="14" type="ORF">H7B90_23425</name>
</gene>
<feature type="transmembrane region" description="Helical" evidence="12">
    <location>
        <begin position="237"/>
        <end position="260"/>
    </location>
</feature>
<proteinExistence type="predicted"/>
<dbReference type="InterPro" id="IPR036890">
    <property type="entry name" value="HATPase_C_sf"/>
</dbReference>
<dbReference type="AlphaFoldDB" id="A0A841U8K4"/>
<feature type="transmembrane region" description="Helical" evidence="12">
    <location>
        <begin position="332"/>
        <end position="353"/>
    </location>
</feature>
<dbReference type="InterPro" id="IPR003661">
    <property type="entry name" value="HisK_dim/P_dom"/>
</dbReference>
<dbReference type="Proteomes" id="UP000553776">
    <property type="component" value="Unassembled WGS sequence"/>
</dbReference>